<evidence type="ECO:0000313" key="4">
    <source>
        <dbReference type="Proteomes" id="UP000001593"/>
    </source>
</evidence>
<feature type="compositionally biased region" description="Basic and acidic residues" evidence="1">
    <location>
        <begin position="354"/>
        <end position="363"/>
    </location>
</feature>
<accession>A7S898</accession>
<feature type="domain" description="FHA" evidence="2">
    <location>
        <begin position="111"/>
        <end position="182"/>
    </location>
</feature>
<dbReference type="Gene3D" id="2.60.200.20">
    <property type="match status" value="1"/>
</dbReference>
<reference evidence="3 4" key="1">
    <citation type="journal article" date="2007" name="Science">
        <title>Sea anemone genome reveals ancestral eumetazoan gene repertoire and genomic organization.</title>
        <authorList>
            <person name="Putnam N.H."/>
            <person name="Srivastava M."/>
            <person name="Hellsten U."/>
            <person name="Dirks B."/>
            <person name="Chapman J."/>
            <person name="Salamov A."/>
            <person name="Terry A."/>
            <person name="Shapiro H."/>
            <person name="Lindquist E."/>
            <person name="Kapitonov V.V."/>
            <person name="Jurka J."/>
            <person name="Genikhovich G."/>
            <person name="Grigoriev I.V."/>
            <person name="Lucas S.M."/>
            <person name="Steele R.E."/>
            <person name="Finnerty J.R."/>
            <person name="Technau U."/>
            <person name="Martindale M.Q."/>
            <person name="Rokhsar D.S."/>
        </authorList>
    </citation>
    <scope>NUCLEOTIDE SEQUENCE [LARGE SCALE GENOMIC DNA]</scope>
    <source>
        <strain evidence="4">CH2 X CH6</strain>
    </source>
</reference>
<evidence type="ECO:0000313" key="3">
    <source>
        <dbReference type="EMBL" id="EDO40025.1"/>
    </source>
</evidence>
<dbReference type="AlphaFoldDB" id="A7S898"/>
<dbReference type="HOGENOM" id="CLU_763565_0_0_1"/>
<dbReference type="EMBL" id="DS469597">
    <property type="protein sequence ID" value="EDO40025.1"/>
    <property type="molecule type" value="Genomic_DNA"/>
</dbReference>
<dbReference type="SUPFAM" id="SSF49879">
    <property type="entry name" value="SMAD/FHA domain"/>
    <property type="match status" value="1"/>
</dbReference>
<name>A7S898_NEMVE</name>
<evidence type="ECO:0000259" key="2">
    <source>
        <dbReference type="Pfam" id="PF00498"/>
    </source>
</evidence>
<gene>
    <name evidence="3" type="ORF">NEMVEDRAFT_v1g243523</name>
</gene>
<dbReference type="InParanoid" id="A7S898"/>
<dbReference type="InterPro" id="IPR000253">
    <property type="entry name" value="FHA_dom"/>
</dbReference>
<proteinExistence type="predicted"/>
<keyword evidence="4" id="KW-1185">Reference proteome</keyword>
<feature type="region of interest" description="Disordered" evidence="1">
    <location>
        <begin position="38"/>
        <end position="60"/>
    </location>
</feature>
<evidence type="ECO:0000256" key="1">
    <source>
        <dbReference type="SAM" id="MobiDB-lite"/>
    </source>
</evidence>
<protein>
    <recommendedName>
        <fullName evidence="2">FHA domain-containing protein</fullName>
    </recommendedName>
</protein>
<organism evidence="3 4">
    <name type="scientific">Nematostella vectensis</name>
    <name type="common">Starlet sea anemone</name>
    <dbReference type="NCBI Taxonomy" id="45351"/>
    <lineage>
        <taxon>Eukaryota</taxon>
        <taxon>Metazoa</taxon>
        <taxon>Cnidaria</taxon>
        <taxon>Anthozoa</taxon>
        <taxon>Hexacorallia</taxon>
        <taxon>Actiniaria</taxon>
        <taxon>Edwardsiidae</taxon>
        <taxon>Nematostella</taxon>
    </lineage>
</organism>
<dbReference type="InterPro" id="IPR008984">
    <property type="entry name" value="SMAD_FHA_dom_sf"/>
</dbReference>
<feature type="compositionally biased region" description="Polar residues" evidence="1">
    <location>
        <begin position="322"/>
        <end position="341"/>
    </location>
</feature>
<sequence>MAIRSFFDKIPTTNAYNNVYPETVDREAETVPCKDDVVDREDATKNHDDEVDRDDATKDPVEVNRDCVTKAPPPATVPQITFYLDDCDANKNVIKKFQKEPIECRVGQANVLGRGRGVDIFLNHDTVSRSHMKLTPFYNPTRNVMEFEVEVTSTTQVITINEESLLLGGKKIIYSGDKLKLGELEFCIEIQQGQERSRSLIALKGKNLFRMSPQATQSQDVHPVIVGVQNLNISSGGSMLPNASMGPYIPPQGIMYQCPSFGGQYMPPQVNMTGQPGQVPYFGNQGYIYQAPPPGPRMGVPPPSYQDYQDASYRRNMYRRSVGSQPSEHSEDSGMNLSFEETNLPKGQSFEETEPPKKGEKGD</sequence>
<feature type="region of interest" description="Disordered" evidence="1">
    <location>
        <begin position="314"/>
        <end position="363"/>
    </location>
</feature>
<dbReference type="Pfam" id="PF00498">
    <property type="entry name" value="FHA"/>
    <property type="match status" value="1"/>
</dbReference>
<dbReference type="Proteomes" id="UP000001593">
    <property type="component" value="Unassembled WGS sequence"/>
</dbReference>